<evidence type="ECO:0000313" key="14">
    <source>
        <dbReference type="EMBL" id="CUS41363.1"/>
    </source>
</evidence>
<reference evidence="14" key="1">
    <citation type="submission" date="2015-10" db="EMBL/GenBank/DDBJ databases">
        <authorList>
            <person name="Gilbert D.G."/>
        </authorList>
    </citation>
    <scope>NUCLEOTIDE SEQUENCE</scope>
</reference>
<dbReference type="GO" id="GO:0005524">
    <property type="term" value="F:ATP binding"/>
    <property type="evidence" value="ECO:0007669"/>
    <property type="project" value="UniProtKB-KW"/>
</dbReference>
<keyword evidence="5" id="KW-0347">Helicase</keyword>
<evidence type="ECO:0000256" key="1">
    <source>
        <dbReference type="ARBA" id="ARBA00022722"/>
    </source>
</evidence>
<keyword evidence="8" id="KW-0238">DNA-binding</keyword>
<dbReference type="InterPro" id="IPR041851">
    <property type="entry name" value="RecD_N_sf"/>
</dbReference>
<dbReference type="Pfam" id="PF18335">
    <property type="entry name" value="SH3_13"/>
    <property type="match status" value="1"/>
</dbReference>
<feature type="domain" description="RecBCD enzyme subunit RecD N-terminal" evidence="13">
    <location>
        <begin position="27"/>
        <end position="142"/>
    </location>
</feature>
<dbReference type="PANTHER" id="PTHR43788:SF6">
    <property type="entry name" value="DNA HELICASE B"/>
    <property type="match status" value="1"/>
</dbReference>
<dbReference type="Pfam" id="PF13245">
    <property type="entry name" value="AAA_19"/>
    <property type="match status" value="1"/>
</dbReference>
<keyword evidence="10" id="KW-0413">Isomerase</keyword>
<dbReference type="Gene3D" id="2.30.30.940">
    <property type="match status" value="1"/>
</dbReference>
<organism evidence="14">
    <name type="scientific">hydrothermal vent metagenome</name>
    <dbReference type="NCBI Taxonomy" id="652676"/>
    <lineage>
        <taxon>unclassified sequences</taxon>
        <taxon>metagenomes</taxon>
        <taxon>ecological metagenomes</taxon>
    </lineage>
</organism>
<keyword evidence="1" id="KW-0540">Nuclease</keyword>
<dbReference type="CDD" id="cd17933">
    <property type="entry name" value="DEXSc_RecD-like"/>
    <property type="match status" value="1"/>
</dbReference>
<dbReference type="Pfam" id="PF21185">
    <property type="entry name" value="RecD_N"/>
    <property type="match status" value="1"/>
</dbReference>
<evidence type="ECO:0000256" key="8">
    <source>
        <dbReference type="ARBA" id="ARBA00023125"/>
    </source>
</evidence>
<dbReference type="InterPro" id="IPR027417">
    <property type="entry name" value="P-loop_NTPase"/>
</dbReference>
<evidence type="ECO:0000256" key="5">
    <source>
        <dbReference type="ARBA" id="ARBA00022806"/>
    </source>
</evidence>
<dbReference type="GO" id="GO:0003677">
    <property type="term" value="F:DNA binding"/>
    <property type="evidence" value="ECO:0007669"/>
    <property type="project" value="UniProtKB-KW"/>
</dbReference>
<dbReference type="Gene3D" id="1.10.10.1020">
    <property type="entry name" value="RecBCD complex, subunit RecD, N-terminal domain"/>
    <property type="match status" value="1"/>
</dbReference>
<evidence type="ECO:0000259" key="11">
    <source>
        <dbReference type="Pfam" id="PF13538"/>
    </source>
</evidence>
<proteinExistence type="inferred from homology"/>
<dbReference type="Gene3D" id="3.40.50.300">
    <property type="entry name" value="P-loop containing nucleotide triphosphate hydrolases"/>
    <property type="match status" value="3"/>
</dbReference>
<evidence type="ECO:0000256" key="3">
    <source>
        <dbReference type="ARBA" id="ARBA00022763"/>
    </source>
</evidence>
<evidence type="ECO:0000259" key="13">
    <source>
        <dbReference type="Pfam" id="PF21185"/>
    </source>
</evidence>
<dbReference type="InterPro" id="IPR050534">
    <property type="entry name" value="Coronavir_polyprotein_1ab"/>
</dbReference>
<protein>
    <submittedName>
        <fullName evidence="14">Exodeoxyribonuclease V alpha chain</fullName>
        <ecNumber evidence="14">3.1.11.5</ecNumber>
    </submittedName>
</protein>
<dbReference type="GO" id="GO:0006302">
    <property type="term" value="P:double-strand break repair"/>
    <property type="evidence" value="ECO:0007669"/>
    <property type="project" value="InterPro"/>
</dbReference>
<sequence>MQTQKLLLNTTLLNTEFSTLIDAMLSRGRLRSIDVQLAKQIVDYEFQRREERAQPLTQTEATTLFLAAAGVSLVLGRGQVCLPLARSPLPEWQNLWPKPVDLNVLLADCHVIAHIADQNIDEKDYTGAEEQPPLTLFQGNLYLSRYYCYERGVFNHIQQRLNNALLVNDDELATAIRTLFPSSDGGDTPVVDWQAVAATSACLQRFTVITGGPGTGKTTTVTRLLSALLSQNPNLSIALAAPTGKAAARMTESIRYARDRVANGERIPDESFTLHRLLGWSPRGFKYHQGRSLPYDCVVVDEASMVDLPMMSHLFSALAADTRLILLGDQDQLASVEAGSVLADLCDAGTSHAPDIEFSQRLSRITGFDLTAVADRAYASMQNAVAHLRVSHRFNKDSGIGRLAAAVNAGNSDEAVTLFGQYDDLAIAWHSAVEGRLRVLPWQQRVIAGYQDYCRAVREQASAAEILQCFNNFQVLVAVRQGQFGVEEINRQIERLFKETGMLPASSSGSNSAWYPGRAVMITRNDYDLGLFNGDIGILVPYEGEDRVAFIASDGAMRYLLPSRLPPHETAFAMTVHKSQGSEFEHVYLILPLEWQTVISRELIYTAITRAKVSFQCLTSLPCWQSGVATRVERASGLRQALWSN</sequence>
<feature type="domain" description="UvrD-like helicase C-terminal" evidence="11">
    <location>
        <begin position="571"/>
        <end position="612"/>
    </location>
</feature>
<dbReference type="Pfam" id="PF13538">
    <property type="entry name" value="UvrD_C_2"/>
    <property type="match status" value="1"/>
</dbReference>
<dbReference type="CDD" id="cd18809">
    <property type="entry name" value="SF1_C_RecD"/>
    <property type="match status" value="1"/>
</dbReference>
<dbReference type="GO" id="GO:0008854">
    <property type="term" value="F:exodeoxyribonuclease V activity"/>
    <property type="evidence" value="ECO:0007669"/>
    <property type="project" value="UniProtKB-EC"/>
</dbReference>
<name>A0A160TC71_9ZZZZ</name>
<dbReference type="GO" id="GO:0017116">
    <property type="term" value="F:single-stranded DNA helicase activity"/>
    <property type="evidence" value="ECO:0007669"/>
    <property type="project" value="TreeGrafter"/>
</dbReference>
<dbReference type="InterPro" id="IPR041451">
    <property type="entry name" value="RecD2_SH13"/>
</dbReference>
<evidence type="ECO:0000256" key="9">
    <source>
        <dbReference type="ARBA" id="ARBA00023204"/>
    </source>
</evidence>
<evidence type="ECO:0000256" key="7">
    <source>
        <dbReference type="ARBA" id="ARBA00022840"/>
    </source>
</evidence>
<accession>A0A160TC71</accession>
<keyword evidence="6" id="KW-0269">Exonuclease</keyword>
<evidence type="ECO:0000256" key="6">
    <source>
        <dbReference type="ARBA" id="ARBA00022839"/>
    </source>
</evidence>
<keyword evidence="7" id="KW-0067">ATP-binding</keyword>
<evidence type="ECO:0000256" key="4">
    <source>
        <dbReference type="ARBA" id="ARBA00022801"/>
    </source>
</evidence>
<dbReference type="InterPro" id="IPR006344">
    <property type="entry name" value="RecD"/>
</dbReference>
<evidence type="ECO:0000256" key="2">
    <source>
        <dbReference type="ARBA" id="ARBA00022741"/>
    </source>
</evidence>
<dbReference type="HAMAP" id="MF_01487">
    <property type="entry name" value="RecD"/>
    <property type="match status" value="1"/>
</dbReference>
<dbReference type="NCBIfam" id="TIGR01447">
    <property type="entry name" value="recD"/>
    <property type="match status" value="1"/>
</dbReference>
<evidence type="ECO:0000256" key="10">
    <source>
        <dbReference type="ARBA" id="ARBA00023235"/>
    </source>
</evidence>
<dbReference type="GO" id="GO:0009338">
    <property type="term" value="C:exodeoxyribonuclease V complex"/>
    <property type="evidence" value="ECO:0007669"/>
    <property type="project" value="InterPro"/>
</dbReference>
<dbReference type="GO" id="GO:0006310">
    <property type="term" value="P:DNA recombination"/>
    <property type="evidence" value="ECO:0007669"/>
    <property type="project" value="InterPro"/>
</dbReference>
<keyword evidence="9" id="KW-0234">DNA repair</keyword>
<dbReference type="SUPFAM" id="SSF52540">
    <property type="entry name" value="P-loop containing nucleoside triphosphate hydrolases"/>
    <property type="match status" value="2"/>
</dbReference>
<gene>
    <name evidence="14" type="ORF">MGWOODY_Tha1263</name>
</gene>
<dbReference type="AlphaFoldDB" id="A0A160TC71"/>
<keyword evidence="4 14" id="KW-0378">Hydrolase</keyword>
<dbReference type="InterPro" id="IPR049550">
    <property type="entry name" value="RecD_N"/>
</dbReference>
<keyword evidence="2" id="KW-0547">Nucleotide-binding</keyword>
<feature type="domain" description="ATP-dependent RecD2 DNA helicase SH3" evidence="12">
    <location>
        <begin position="489"/>
        <end position="547"/>
    </location>
</feature>
<keyword evidence="3" id="KW-0227">DNA damage</keyword>
<evidence type="ECO:0000259" key="12">
    <source>
        <dbReference type="Pfam" id="PF18335"/>
    </source>
</evidence>
<dbReference type="EMBL" id="CZQC01000039">
    <property type="protein sequence ID" value="CUS41363.1"/>
    <property type="molecule type" value="Genomic_DNA"/>
</dbReference>
<dbReference type="PANTHER" id="PTHR43788">
    <property type="entry name" value="DNA2/NAM7 HELICASE FAMILY MEMBER"/>
    <property type="match status" value="1"/>
</dbReference>
<dbReference type="InterPro" id="IPR027785">
    <property type="entry name" value="UvrD-like_helicase_C"/>
</dbReference>
<dbReference type="EC" id="3.1.11.5" evidence="14"/>